<accession>A0A917BTU3</accession>
<protein>
    <submittedName>
        <fullName evidence="1">Uncharacterized protein</fullName>
    </submittedName>
</protein>
<evidence type="ECO:0000313" key="2">
    <source>
        <dbReference type="Proteomes" id="UP000606044"/>
    </source>
</evidence>
<dbReference type="AlphaFoldDB" id="A0A917BTU3"/>
<dbReference type="Proteomes" id="UP000606044">
    <property type="component" value="Unassembled WGS sequence"/>
</dbReference>
<name>A0A917BTU3_9HYPH</name>
<proteinExistence type="predicted"/>
<sequence length="81" mass="8975">MSPEDNDKNIAARFAVDLIKSTLDDGGDESRLLSRAENTILAVFLANERIFRVGRADNLARLDSMFARLSRRLAHASREGG</sequence>
<organism evidence="1 2">
    <name type="scientific">Azorhizobium oxalatiphilum</name>
    <dbReference type="NCBI Taxonomy" id="980631"/>
    <lineage>
        <taxon>Bacteria</taxon>
        <taxon>Pseudomonadati</taxon>
        <taxon>Pseudomonadota</taxon>
        <taxon>Alphaproteobacteria</taxon>
        <taxon>Hyphomicrobiales</taxon>
        <taxon>Xanthobacteraceae</taxon>
        <taxon>Azorhizobium</taxon>
    </lineage>
</organism>
<dbReference type="RefSeq" id="WP_188576312.1">
    <property type="nucleotide sequence ID" value="NZ_BMCT01000001.1"/>
</dbReference>
<gene>
    <name evidence="1" type="ORF">GCM10007301_12160</name>
</gene>
<reference evidence="1" key="1">
    <citation type="journal article" date="2014" name="Int. J. Syst. Evol. Microbiol.">
        <title>Complete genome sequence of Corynebacterium casei LMG S-19264T (=DSM 44701T), isolated from a smear-ripened cheese.</title>
        <authorList>
            <consortium name="US DOE Joint Genome Institute (JGI-PGF)"/>
            <person name="Walter F."/>
            <person name="Albersmeier A."/>
            <person name="Kalinowski J."/>
            <person name="Ruckert C."/>
        </authorList>
    </citation>
    <scope>NUCLEOTIDE SEQUENCE</scope>
    <source>
        <strain evidence="1">CCM 7897</strain>
    </source>
</reference>
<comment type="caution">
    <text evidence="1">The sequence shown here is derived from an EMBL/GenBank/DDBJ whole genome shotgun (WGS) entry which is preliminary data.</text>
</comment>
<dbReference type="EMBL" id="BMCT01000001">
    <property type="protein sequence ID" value="GGF54217.1"/>
    <property type="molecule type" value="Genomic_DNA"/>
</dbReference>
<reference evidence="1" key="2">
    <citation type="submission" date="2020-09" db="EMBL/GenBank/DDBJ databases">
        <authorList>
            <person name="Sun Q."/>
            <person name="Sedlacek I."/>
        </authorList>
    </citation>
    <scope>NUCLEOTIDE SEQUENCE</scope>
    <source>
        <strain evidence="1">CCM 7897</strain>
    </source>
</reference>
<keyword evidence="2" id="KW-1185">Reference proteome</keyword>
<evidence type="ECO:0000313" key="1">
    <source>
        <dbReference type="EMBL" id="GGF54217.1"/>
    </source>
</evidence>